<keyword evidence="1" id="KW-1133">Transmembrane helix</keyword>
<evidence type="ECO:0000256" key="1">
    <source>
        <dbReference type="SAM" id="Phobius"/>
    </source>
</evidence>
<proteinExistence type="predicted"/>
<organism evidence="2 3">
    <name type="scientific">Albidiferax ferrireducens (strain ATCC BAA-621 / DSM 15236 / T118)</name>
    <name type="common">Rhodoferax ferrireducens</name>
    <dbReference type="NCBI Taxonomy" id="338969"/>
    <lineage>
        <taxon>Bacteria</taxon>
        <taxon>Pseudomonadati</taxon>
        <taxon>Pseudomonadota</taxon>
        <taxon>Betaproteobacteria</taxon>
        <taxon>Burkholderiales</taxon>
        <taxon>Comamonadaceae</taxon>
        <taxon>Rhodoferax</taxon>
    </lineage>
</organism>
<feature type="transmembrane region" description="Helical" evidence="1">
    <location>
        <begin position="15"/>
        <end position="36"/>
    </location>
</feature>
<evidence type="ECO:0008006" key="4">
    <source>
        <dbReference type="Google" id="ProtNLM"/>
    </source>
</evidence>
<dbReference type="InterPro" id="IPR007462">
    <property type="entry name" value="COV1-like"/>
</dbReference>
<dbReference type="KEGG" id="rfr:Rfer_1296"/>
<reference evidence="3" key="1">
    <citation type="submission" date="2006-02" db="EMBL/GenBank/DDBJ databases">
        <title>Complete sequence of chromosome of Rhodoferax ferrireducens DSM 15236.</title>
        <authorList>
            <person name="Copeland A."/>
            <person name="Lucas S."/>
            <person name="Lapidus A."/>
            <person name="Barry K."/>
            <person name="Detter J.C."/>
            <person name="Glavina del Rio T."/>
            <person name="Hammon N."/>
            <person name="Israni S."/>
            <person name="Pitluck S."/>
            <person name="Brettin T."/>
            <person name="Bruce D."/>
            <person name="Han C."/>
            <person name="Tapia R."/>
            <person name="Gilna P."/>
            <person name="Kiss H."/>
            <person name="Schmutz J."/>
            <person name="Larimer F."/>
            <person name="Land M."/>
            <person name="Kyrpides N."/>
            <person name="Ivanova N."/>
            <person name="Richardson P."/>
        </authorList>
    </citation>
    <scope>NUCLEOTIDE SEQUENCE [LARGE SCALE GENOMIC DNA]</scope>
    <source>
        <strain evidence="3">ATCC BAA-621 / DSM 15236 / T118</strain>
    </source>
</reference>
<name>Q21YX3_ALBFT</name>
<evidence type="ECO:0000313" key="3">
    <source>
        <dbReference type="Proteomes" id="UP000008332"/>
    </source>
</evidence>
<accession>Q21YX3</accession>
<dbReference type="STRING" id="338969.Rfer_1296"/>
<dbReference type="Proteomes" id="UP000008332">
    <property type="component" value="Chromosome"/>
</dbReference>
<evidence type="ECO:0000313" key="2">
    <source>
        <dbReference type="EMBL" id="ABD69030.1"/>
    </source>
</evidence>
<dbReference type="eggNOG" id="COG2928">
    <property type="taxonomic scope" value="Bacteria"/>
</dbReference>
<dbReference type="EMBL" id="CP000267">
    <property type="protein sequence ID" value="ABD69030.1"/>
    <property type="molecule type" value="Genomic_DNA"/>
</dbReference>
<keyword evidence="1" id="KW-0812">Transmembrane</keyword>
<dbReference type="PANTHER" id="PTHR31876">
    <property type="entry name" value="COV-LIKE PROTEIN 1"/>
    <property type="match status" value="1"/>
</dbReference>
<dbReference type="AlphaFoldDB" id="Q21YX3"/>
<dbReference type="Pfam" id="PF04367">
    <property type="entry name" value="DUF502"/>
    <property type="match status" value="1"/>
</dbReference>
<dbReference type="HOGENOM" id="CLU_068050_1_1_4"/>
<keyword evidence="3" id="KW-1185">Reference proteome</keyword>
<sequence length="226" mass="24277">MPHPSAGNLVPIKKYLLTGLLVWLPLAITIWVLLWLVGLLDAIFGGLLTGLVALTPNSAGTLIEPLRHIPGLGVVLVFSALLVTGALVSNVAGRWWLAQWDRLFAHIPVFKSIYNSVKKVSDTLFSSNGNAFRKAMLVQYPRAGVWTVAFQTGTPGGEVAHHLGADFVSVYVPTTPNPTSGFFLLLPRSEVIELRMSVDEALTYVISMGSVAPAVAIELAPKQVSP</sequence>
<protein>
    <recommendedName>
        <fullName evidence="4">DUF502 domain-containing protein</fullName>
    </recommendedName>
</protein>
<keyword evidence="1" id="KW-0472">Membrane</keyword>
<gene>
    <name evidence="2" type="ordered locus">Rfer_1296</name>
</gene>
<feature type="transmembrane region" description="Helical" evidence="1">
    <location>
        <begin position="69"/>
        <end position="92"/>
    </location>
</feature>
<feature type="transmembrane region" description="Helical" evidence="1">
    <location>
        <begin position="43"/>
        <end position="63"/>
    </location>
</feature>
<dbReference type="PANTHER" id="PTHR31876:SF26">
    <property type="entry name" value="PROTEIN LIKE COV 2"/>
    <property type="match status" value="1"/>
</dbReference>